<dbReference type="InterPro" id="IPR036390">
    <property type="entry name" value="WH_DNA-bd_sf"/>
</dbReference>
<sequence>METTPMTGTRTRELALALHELSWRLTRFGPHRTGLDPLPASELAVLRAVVDEPGLSISDVASIVAMQSSNVSAAVRALINRGLVSKSPHEDDRRVSVLHPTPKARTDKRAIDDALSDGIAEVLAELPTEAVTALLSAAPAMHALAAALAKSGRSARTPIARIDNHGADL</sequence>
<evidence type="ECO:0000313" key="5">
    <source>
        <dbReference type="EMBL" id="QNJ90681.1"/>
    </source>
</evidence>
<dbReference type="PANTHER" id="PTHR33164">
    <property type="entry name" value="TRANSCRIPTIONAL REGULATOR, MARR FAMILY"/>
    <property type="match status" value="1"/>
</dbReference>
<dbReference type="AlphaFoldDB" id="A0A7G8P8L5"/>
<dbReference type="PROSITE" id="PS01117">
    <property type="entry name" value="HTH_MARR_1"/>
    <property type="match status" value="1"/>
</dbReference>
<dbReference type="Pfam" id="PF12802">
    <property type="entry name" value="MarR_2"/>
    <property type="match status" value="1"/>
</dbReference>
<dbReference type="InterPro" id="IPR039422">
    <property type="entry name" value="MarR/SlyA-like"/>
</dbReference>
<dbReference type="PROSITE" id="PS50995">
    <property type="entry name" value="HTH_MARR_2"/>
    <property type="match status" value="1"/>
</dbReference>
<evidence type="ECO:0000256" key="2">
    <source>
        <dbReference type="ARBA" id="ARBA00023125"/>
    </source>
</evidence>
<dbReference type="EMBL" id="CP059894">
    <property type="protein sequence ID" value="QNJ90681.1"/>
    <property type="molecule type" value="Genomic_DNA"/>
</dbReference>
<dbReference type="GO" id="GO:0003700">
    <property type="term" value="F:DNA-binding transcription factor activity"/>
    <property type="evidence" value="ECO:0007669"/>
    <property type="project" value="InterPro"/>
</dbReference>
<dbReference type="SMART" id="SM00347">
    <property type="entry name" value="HTH_MARR"/>
    <property type="match status" value="1"/>
</dbReference>
<evidence type="ECO:0000256" key="3">
    <source>
        <dbReference type="ARBA" id="ARBA00023163"/>
    </source>
</evidence>
<keyword evidence="1" id="KW-0805">Transcription regulation</keyword>
<keyword evidence="2 5" id="KW-0238">DNA-binding</keyword>
<feature type="domain" description="HTH marR-type" evidence="4">
    <location>
        <begin position="11"/>
        <end position="143"/>
    </location>
</feature>
<protein>
    <submittedName>
        <fullName evidence="5">Winged helix DNA-binding protein</fullName>
    </submittedName>
</protein>
<dbReference type="SUPFAM" id="SSF46785">
    <property type="entry name" value="Winged helix' DNA-binding domain"/>
    <property type="match status" value="1"/>
</dbReference>
<dbReference type="KEGG" id="mflu:HZU40_20775"/>
<name>A0A7G8P8L5_9MYCO</name>
<dbReference type="GO" id="GO:0003677">
    <property type="term" value="F:DNA binding"/>
    <property type="evidence" value="ECO:0007669"/>
    <property type="project" value="UniProtKB-KW"/>
</dbReference>
<evidence type="ECO:0000256" key="1">
    <source>
        <dbReference type="ARBA" id="ARBA00023015"/>
    </source>
</evidence>
<proteinExistence type="predicted"/>
<organism evidence="5 6">
    <name type="scientific">Mycolicibacterium fluoranthenivorans</name>
    <dbReference type="NCBI Taxonomy" id="258505"/>
    <lineage>
        <taxon>Bacteria</taxon>
        <taxon>Bacillati</taxon>
        <taxon>Actinomycetota</taxon>
        <taxon>Actinomycetes</taxon>
        <taxon>Mycobacteriales</taxon>
        <taxon>Mycobacteriaceae</taxon>
        <taxon>Mycolicibacterium</taxon>
    </lineage>
</organism>
<keyword evidence="3" id="KW-0804">Transcription</keyword>
<dbReference type="InterPro" id="IPR023187">
    <property type="entry name" value="Tscrpt_reg_MarR-type_CS"/>
</dbReference>
<reference evidence="5 6" key="1">
    <citation type="submission" date="2020-07" db="EMBL/GenBank/DDBJ databases">
        <title>Draft genome sequence of four isobutane-metabolizing strains capable of cometabolically degrading diverse ether contaminants.</title>
        <authorList>
            <person name="Chen W."/>
            <person name="Faulkner N."/>
            <person name="Smith C."/>
            <person name="Hyman M."/>
        </authorList>
    </citation>
    <scope>NUCLEOTIDE SEQUENCE [LARGE SCALE GENOMIC DNA]</scope>
    <source>
        <strain evidence="5 6">2A</strain>
    </source>
</reference>
<dbReference type="PANTHER" id="PTHR33164:SF43">
    <property type="entry name" value="HTH-TYPE TRANSCRIPTIONAL REPRESSOR YETL"/>
    <property type="match status" value="1"/>
</dbReference>
<dbReference type="Gene3D" id="1.10.10.10">
    <property type="entry name" value="Winged helix-like DNA-binding domain superfamily/Winged helix DNA-binding domain"/>
    <property type="match status" value="1"/>
</dbReference>
<dbReference type="InterPro" id="IPR036388">
    <property type="entry name" value="WH-like_DNA-bd_sf"/>
</dbReference>
<dbReference type="RefSeq" id="WP_187095629.1">
    <property type="nucleotide sequence ID" value="NZ_CP059894.1"/>
</dbReference>
<evidence type="ECO:0000259" key="4">
    <source>
        <dbReference type="PROSITE" id="PS50995"/>
    </source>
</evidence>
<accession>A0A7G8P8L5</accession>
<dbReference type="GO" id="GO:0006950">
    <property type="term" value="P:response to stress"/>
    <property type="evidence" value="ECO:0007669"/>
    <property type="project" value="TreeGrafter"/>
</dbReference>
<dbReference type="InterPro" id="IPR000835">
    <property type="entry name" value="HTH_MarR-typ"/>
</dbReference>
<gene>
    <name evidence="5" type="ORF">HZU40_20775</name>
</gene>
<dbReference type="Proteomes" id="UP000515498">
    <property type="component" value="Chromosome"/>
</dbReference>
<evidence type="ECO:0000313" key="6">
    <source>
        <dbReference type="Proteomes" id="UP000515498"/>
    </source>
</evidence>